<comment type="subcellular location">
    <subcellularLocation>
        <location evidence="1">Nucleus</location>
    </subcellularLocation>
</comment>
<evidence type="ECO:0000256" key="1">
    <source>
        <dbReference type="ARBA" id="ARBA00004123"/>
    </source>
</evidence>
<dbReference type="GO" id="GO:0005815">
    <property type="term" value="C:microtubule organizing center"/>
    <property type="evidence" value="ECO:0007669"/>
    <property type="project" value="TreeGrafter"/>
</dbReference>
<organism evidence="4 5">
    <name type="scientific">Ceratobasidium theobromae</name>
    <dbReference type="NCBI Taxonomy" id="1582974"/>
    <lineage>
        <taxon>Eukaryota</taxon>
        <taxon>Fungi</taxon>
        <taxon>Dikarya</taxon>
        <taxon>Basidiomycota</taxon>
        <taxon>Agaricomycotina</taxon>
        <taxon>Agaricomycetes</taxon>
        <taxon>Cantharellales</taxon>
        <taxon>Ceratobasidiaceae</taxon>
        <taxon>Ceratobasidium</taxon>
    </lineage>
</organism>
<evidence type="ECO:0000259" key="3">
    <source>
        <dbReference type="Pfam" id="PF08423"/>
    </source>
</evidence>
<dbReference type="AlphaFoldDB" id="A0A5N5QJJ3"/>
<keyword evidence="5" id="KW-1185">Reference proteome</keyword>
<dbReference type="PANTHER" id="PTHR46457:SF1">
    <property type="entry name" value="DNA REPAIR PROTEIN RAD51 HOMOLOG 4"/>
    <property type="match status" value="1"/>
</dbReference>
<evidence type="ECO:0000256" key="2">
    <source>
        <dbReference type="ARBA" id="ARBA00023242"/>
    </source>
</evidence>
<evidence type="ECO:0000313" key="5">
    <source>
        <dbReference type="Proteomes" id="UP000383932"/>
    </source>
</evidence>
<dbReference type="Gene3D" id="3.40.50.300">
    <property type="entry name" value="P-loop containing nucleotide triphosphate hydrolases"/>
    <property type="match status" value="1"/>
</dbReference>
<dbReference type="GO" id="GO:0000400">
    <property type="term" value="F:four-way junction DNA binding"/>
    <property type="evidence" value="ECO:0007669"/>
    <property type="project" value="TreeGrafter"/>
</dbReference>
<dbReference type="GO" id="GO:0033063">
    <property type="term" value="C:Rad51B-Rad51C-Rad51D-XRCC2 complex"/>
    <property type="evidence" value="ECO:0007669"/>
    <property type="project" value="TreeGrafter"/>
</dbReference>
<dbReference type="GO" id="GO:0042148">
    <property type="term" value="P:DNA strand invasion"/>
    <property type="evidence" value="ECO:0007669"/>
    <property type="project" value="TreeGrafter"/>
</dbReference>
<dbReference type="Proteomes" id="UP000383932">
    <property type="component" value="Unassembled WGS sequence"/>
</dbReference>
<dbReference type="InterPro" id="IPR013632">
    <property type="entry name" value="Rad51_C"/>
</dbReference>
<dbReference type="GO" id="GO:0005657">
    <property type="term" value="C:replication fork"/>
    <property type="evidence" value="ECO:0007669"/>
    <property type="project" value="TreeGrafter"/>
</dbReference>
<protein>
    <submittedName>
        <fullName evidence="4">RAD51 protein</fullName>
    </submittedName>
</protein>
<dbReference type="InterPro" id="IPR051988">
    <property type="entry name" value="HRR_RAD51_Paralog"/>
</dbReference>
<name>A0A5N5QJJ3_9AGAM</name>
<dbReference type="SUPFAM" id="SSF52540">
    <property type="entry name" value="P-loop containing nucleoside triphosphate hydrolases"/>
    <property type="match status" value="1"/>
</dbReference>
<reference evidence="4 5" key="1">
    <citation type="journal article" date="2019" name="Fungal Biol. Biotechnol.">
        <title>Draft genome sequence of fastidious pathogen Ceratobasidium theobromae, which causes vascular-streak dieback in Theobroma cacao.</title>
        <authorList>
            <person name="Ali S.S."/>
            <person name="Asman A."/>
            <person name="Shao J."/>
            <person name="Firmansyah A.P."/>
            <person name="Susilo A.W."/>
            <person name="Rosmana A."/>
            <person name="McMahon P."/>
            <person name="Junaid M."/>
            <person name="Guest D."/>
            <person name="Kheng T.Y."/>
            <person name="Meinhardt L.W."/>
            <person name="Bailey B.A."/>
        </authorList>
    </citation>
    <scope>NUCLEOTIDE SEQUENCE [LARGE SCALE GENOMIC DNA]</scope>
    <source>
        <strain evidence="4 5">CT2</strain>
    </source>
</reference>
<dbReference type="EMBL" id="SSOP01000083">
    <property type="protein sequence ID" value="KAB5591910.1"/>
    <property type="molecule type" value="Genomic_DNA"/>
</dbReference>
<dbReference type="GO" id="GO:0000724">
    <property type="term" value="P:double-strand break repair via homologous recombination"/>
    <property type="evidence" value="ECO:0007669"/>
    <property type="project" value="TreeGrafter"/>
</dbReference>
<dbReference type="GO" id="GO:0007131">
    <property type="term" value="P:reciprocal meiotic recombination"/>
    <property type="evidence" value="ECO:0007669"/>
    <property type="project" value="TreeGrafter"/>
</dbReference>
<accession>A0A5N5QJJ3</accession>
<dbReference type="OrthoDB" id="336321at2759"/>
<proteinExistence type="predicted"/>
<dbReference type="Pfam" id="PF08423">
    <property type="entry name" value="Rad51"/>
    <property type="match status" value="1"/>
</dbReference>
<dbReference type="InterPro" id="IPR027417">
    <property type="entry name" value="P-loop_NTPase"/>
</dbReference>
<keyword evidence="2" id="KW-0539">Nucleus</keyword>
<evidence type="ECO:0000313" key="4">
    <source>
        <dbReference type="EMBL" id="KAB5591910.1"/>
    </source>
</evidence>
<dbReference type="GO" id="GO:0003697">
    <property type="term" value="F:single-stranded DNA binding"/>
    <property type="evidence" value="ECO:0007669"/>
    <property type="project" value="TreeGrafter"/>
</dbReference>
<gene>
    <name evidence="4" type="ORF">CTheo_4643</name>
</gene>
<dbReference type="GO" id="GO:0008094">
    <property type="term" value="F:ATP-dependent activity, acting on DNA"/>
    <property type="evidence" value="ECO:0007669"/>
    <property type="project" value="TreeGrafter"/>
</dbReference>
<sequence length="354" mass="38355">MRIRTIHKNIPLLISKPHILPALEASGIKTTYDLLFTPLPDILARLCARAAEDVLTEDIVTLQDEIAVACAAPGIRGDQLVEKELSDMETMKPQTFAPLGVQSVDNLLGETLYGPYVVEISGLAGSGKSTIALQVVIRRLAHDDESSALWIDCSGDFAGERARRMCQALGLDNDAASATLQRLQVVLSFEMDQFQTTLDSVEASLSETPEASMRYIVVDPITPLLAGQITGSSSQGHATMTSTMRQLARIAQEHKITILVINRTATAAIHNSLSSFPGVTAKPALGPTFTFLAHATIWLSTASAALGRGHTERPRPEGGQTHIVEVFRSRVGLSHQWGTFYIQDGVVVENRDEF</sequence>
<dbReference type="PANTHER" id="PTHR46457">
    <property type="entry name" value="DNA REPAIR PROTEIN RAD51 HOMOLOG 4"/>
    <property type="match status" value="1"/>
</dbReference>
<feature type="domain" description="Rad51-like C-terminal" evidence="3">
    <location>
        <begin position="100"/>
        <end position="296"/>
    </location>
</feature>
<comment type="caution">
    <text evidence="4">The sequence shown here is derived from an EMBL/GenBank/DDBJ whole genome shotgun (WGS) entry which is preliminary data.</text>
</comment>
<dbReference type="GO" id="GO:0000723">
    <property type="term" value="P:telomere maintenance"/>
    <property type="evidence" value="ECO:0007669"/>
    <property type="project" value="TreeGrafter"/>
</dbReference>